<organism evidence="5 6">
    <name type="scientific">Merluccius polli</name>
    <name type="common">Benguela hake</name>
    <name type="synonym">Merluccius cadenati</name>
    <dbReference type="NCBI Taxonomy" id="89951"/>
    <lineage>
        <taxon>Eukaryota</taxon>
        <taxon>Metazoa</taxon>
        <taxon>Chordata</taxon>
        <taxon>Craniata</taxon>
        <taxon>Vertebrata</taxon>
        <taxon>Euteleostomi</taxon>
        <taxon>Actinopterygii</taxon>
        <taxon>Neopterygii</taxon>
        <taxon>Teleostei</taxon>
        <taxon>Neoteleostei</taxon>
        <taxon>Acanthomorphata</taxon>
        <taxon>Zeiogadaria</taxon>
        <taxon>Gadariae</taxon>
        <taxon>Gadiformes</taxon>
        <taxon>Gadoidei</taxon>
        <taxon>Merlucciidae</taxon>
        <taxon>Merluccius</taxon>
    </lineage>
</organism>
<dbReference type="InterPro" id="IPR035983">
    <property type="entry name" value="Hect_E3_ubiquitin_ligase"/>
</dbReference>
<feature type="domain" description="HECT" evidence="4">
    <location>
        <begin position="154"/>
        <end position="216"/>
    </location>
</feature>
<proteinExistence type="predicted"/>
<dbReference type="Pfam" id="PF00632">
    <property type="entry name" value="HECT"/>
    <property type="match status" value="1"/>
</dbReference>
<accession>A0AA47LZ70</accession>
<dbReference type="EMBL" id="JAOPHQ010006687">
    <property type="protein sequence ID" value="KAK0130619.1"/>
    <property type="molecule type" value="Genomic_DNA"/>
</dbReference>
<evidence type="ECO:0000256" key="3">
    <source>
        <dbReference type="PROSITE-ProRule" id="PRU00104"/>
    </source>
</evidence>
<keyword evidence="1" id="KW-0808">Transferase</keyword>
<dbReference type="InterPro" id="IPR000569">
    <property type="entry name" value="HECT_dom"/>
</dbReference>
<dbReference type="GO" id="GO:0004842">
    <property type="term" value="F:ubiquitin-protein transferase activity"/>
    <property type="evidence" value="ECO:0007669"/>
    <property type="project" value="InterPro"/>
</dbReference>
<protein>
    <submittedName>
        <fullName evidence="5">G2/M phase-specific E3 ubiquitin-protein ligase</fullName>
    </submittedName>
</protein>
<evidence type="ECO:0000256" key="1">
    <source>
        <dbReference type="ARBA" id="ARBA00022679"/>
    </source>
</evidence>
<sequence>MCSQEVDLSNFDLGLVQVEDETQRRIDQIKTCSTEEDLETLKETCGDWIAGCGVPTVYTARLQDLPQVHGRVVAHFIYHRVASMIQQFIAGMNACGRFWELVKSYWRQFVPVFTNTGEKLTRHKFLSLFDKTRSEDGSNRWEMEESTLYLFEDWLLGIEEGVVDFKFEDLLIFLTGADCLPPLGFPNRCTIDFYDQEPGVKRLPFASTCSLSLSLPRGMDSETECGDHGHAPYGRKGFWGCNLVGFGLYRRPRIPVALVVGEY</sequence>
<gene>
    <name evidence="5" type="primary">G2E3_31</name>
    <name evidence="5" type="ORF">N1851_034900</name>
</gene>
<dbReference type="Proteomes" id="UP001174136">
    <property type="component" value="Unassembled WGS sequence"/>
</dbReference>
<keyword evidence="6" id="KW-1185">Reference proteome</keyword>
<evidence type="ECO:0000313" key="5">
    <source>
        <dbReference type="EMBL" id="KAK0130619.1"/>
    </source>
</evidence>
<evidence type="ECO:0000259" key="4">
    <source>
        <dbReference type="PROSITE" id="PS50237"/>
    </source>
</evidence>
<dbReference type="SUPFAM" id="SSF56204">
    <property type="entry name" value="Hect, E3 ligase catalytic domain"/>
    <property type="match status" value="1"/>
</dbReference>
<evidence type="ECO:0000256" key="2">
    <source>
        <dbReference type="ARBA" id="ARBA00022786"/>
    </source>
</evidence>
<feature type="active site" description="Glycyl thioester intermediate" evidence="3">
    <location>
        <position position="209"/>
    </location>
</feature>
<evidence type="ECO:0000313" key="6">
    <source>
        <dbReference type="Proteomes" id="UP001174136"/>
    </source>
</evidence>
<dbReference type="Gene3D" id="3.30.2410.10">
    <property type="entry name" value="Hect, E3 ligase catalytic domain"/>
    <property type="match status" value="1"/>
</dbReference>
<dbReference type="PROSITE" id="PS50237">
    <property type="entry name" value="HECT"/>
    <property type="match status" value="1"/>
</dbReference>
<reference evidence="5" key="1">
    <citation type="journal article" date="2023" name="Front. Mar. Sci.">
        <title>A new Merluccius polli reference genome to investigate the effects of global change in West African waters.</title>
        <authorList>
            <person name="Mateo J.L."/>
            <person name="Blanco-Fernandez C."/>
            <person name="Garcia-Vazquez E."/>
            <person name="Machado-Schiaffino G."/>
        </authorList>
    </citation>
    <scope>NUCLEOTIDE SEQUENCE</scope>
    <source>
        <strain evidence="5">C29</strain>
        <tissue evidence="5">Fin</tissue>
    </source>
</reference>
<dbReference type="AlphaFoldDB" id="A0AA47LZ70"/>
<comment type="caution">
    <text evidence="5">The sequence shown here is derived from an EMBL/GenBank/DDBJ whole genome shotgun (WGS) entry which is preliminary data.</text>
</comment>
<keyword evidence="2 3" id="KW-0833">Ubl conjugation pathway</keyword>
<name>A0AA47LZ70_MERPO</name>